<proteinExistence type="predicted"/>
<dbReference type="InterPro" id="IPR018723">
    <property type="entry name" value="DUF2254_membrane"/>
</dbReference>
<dbReference type="Pfam" id="PF10011">
    <property type="entry name" value="DUF2254"/>
    <property type="match status" value="1"/>
</dbReference>
<name>A0A6A8DI31_9BACI</name>
<gene>
    <name evidence="1" type="ORF">GH741_19800</name>
</gene>
<comment type="caution">
    <text evidence="1">The sequence shown here is derived from an EMBL/GenBank/DDBJ whole genome shotgun (WGS) entry which is preliminary data.</text>
</comment>
<dbReference type="Proteomes" id="UP000799092">
    <property type="component" value="Unassembled WGS sequence"/>
</dbReference>
<reference evidence="1" key="1">
    <citation type="submission" date="2019-11" db="EMBL/GenBank/DDBJ databases">
        <authorList>
            <person name="Li J."/>
        </authorList>
    </citation>
    <scope>NUCLEOTIDE SEQUENCE</scope>
    <source>
        <strain evidence="1">B6B</strain>
    </source>
</reference>
<dbReference type="AlphaFoldDB" id="A0A6A8DI31"/>
<keyword evidence="2" id="KW-1185">Reference proteome</keyword>
<evidence type="ECO:0000313" key="1">
    <source>
        <dbReference type="EMBL" id="MRH44890.1"/>
    </source>
</evidence>
<dbReference type="EMBL" id="WJNG01000020">
    <property type="protein sequence ID" value="MRH44890.1"/>
    <property type="molecule type" value="Genomic_DNA"/>
</dbReference>
<accession>A0A6A8DI31</accession>
<organism evidence="1 2">
    <name type="scientific">Aquibacillus halophilus</name>
    <dbReference type="NCBI Taxonomy" id="930132"/>
    <lineage>
        <taxon>Bacteria</taxon>
        <taxon>Bacillati</taxon>
        <taxon>Bacillota</taxon>
        <taxon>Bacilli</taxon>
        <taxon>Bacillales</taxon>
        <taxon>Bacillaceae</taxon>
        <taxon>Aquibacillus</taxon>
    </lineage>
</organism>
<sequence length="73" mass="8203">MPTPTFMISRYYSSEQNDLEEGLLKKCAEHITLGSKRSASQDLSFSLQQLVEIALRAATSPAINDPYTRKHCN</sequence>
<dbReference type="OrthoDB" id="2955631at2"/>
<protein>
    <submittedName>
        <fullName evidence="1">DUF2254 domain-containing protein</fullName>
    </submittedName>
</protein>
<evidence type="ECO:0000313" key="2">
    <source>
        <dbReference type="Proteomes" id="UP000799092"/>
    </source>
</evidence>